<evidence type="ECO:0000259" key="11">
    <source>
        <dbReference type="Pfam" id="PF00933"/>
    </source>
</evidence>
<comment type="subcellular location">
    <subcellularLocation>
        <location evidence="10">Cytoplasm</location>
    </subcellularLocation>
</comment>
<evidence type="ECO:0000256" key="9">
    <source>
        <dbReference type="ARBA" id="ARBA00023316"/>
    </source>
</evidence>
<feature type="binding site" evidence="10">
    <location>
        <begin position="161"/>
        <end position="162"/>
    </location>
    <ligand>
        <name>substrate</name>
    </ligand>
</feature>
<dbReference type="SUPFAM" id="SSF51445">
    <property type="entry name" value="(Trans)glycosidases"/>
    <property type="match status" value="1"/>
</dbReference>
<keyword evidence="4 10" id="KW-0378">Hydrolase</keyword>
<feature type="site" description="Important for catalytic activity" evidence="10">
    <location>
        <position position="172"/>
    </location>
</feature>
<keyword evidence="3 10" id="KW-0132">Cell division</keyword>
<dbReference type="GO" id="GO:0005975">
    <property type="term" value="P:carbohydrate metabolic process"/>
    <property type="evidence" value="ECO:0007669"/>
    <property type="project" value="InterPro"/>
</dbReference>
<sequence>MVDVGGLGLTAEDREVLAHPLVGSVILFSRNVDTPEQIRALTDDMRAVRPNLLIAVDQEGGRVQRFREGFTRLPAMRGFGHQYDSDPAAALAAARACGELMAREVRAVGVDFSFAPVLDLDAGVSGVIGDRAFHSRPEPAIALVRAFMQGMKAAGMMTIGKHFPGHGSVAADSHLALPVDDRSWAEIEAYDLRPFAALAAELDGIMPAHVVYPQVDPLPAGFSPFWLRTVLRERLGFKGVIFSDDLCMEGAVGVGPMRERVDVALEAGCDVVLICNNRAEVLCVLN</sequence>
<comment type="function">
    <text evidence="10">Plays a role in peptidoglycan recycling by cleaving the terminal beta-1,4-linked N-acetylglucosamine (GlcNAc) from peptide-linked peptidoglycan fragments, giving rise to free GlcNAc, anhydro-N-acetylmuramic acid and anhydro-N-acetylmuramic acid-linked peptides.</text>
</comment>
<comment type="pathway">
    <text evidence="10">Cell wall biogenesis; peptidoglycan recycling.</text>
</comment>
<evidence type="ECO:0000256" key="3">
    <source>
        <dbReference type="ARBA" id="ARBA00022618"/>
    </source>
</evidence>
<dbReference type="NCBIfam" id="NF003740">
    <property type="entry name" value="PRK05337.1"/>
    <property type="match status" value="1"/>
</dbReference>
<evidence type="ECO:0000313" key="12">
    <source>
        <dbReference type="EMBL" id="PQA37488.1"/>
    </source>
</evidence>
<dbReference type="InterPro" id="IPR050226">
    <property type="entry name" value="NagZ_Beta-hexosaminidase"/>
</dbReference>
<dbReference type="GO" id="GO:0005737">
    <property type="term" value="C:cytoplasm"/>
    <property type="evidence" value="ECO:0007669"/>
    <property type="project" value="UniProtKB-SubCell"/>
</dbReference>
<evidence type="ECO:0000256" key="6">
    <source>
        <dbReference type="ARBA" id="ARBA00022984"/>
    </source>
</evidence>
<dbReference type="GO" id="GO:0008360">
    <property type="term" value="P:regulation of cell shape"/>
    <property type="evidence" value="ECO:0007669"/>
    <property type="project" value="UniProtKB-KW"/>
</dbReference>
<dbReference type="InterPro" id="IPR022956">
    <property type="entry name" value="Beta_hexosaminidase_bac"/>
</dbReference>
<evidence type="ECO:0000256" key="8">
    <source>
        <dbReference type="ARBA" id="ARBA00023306"/>
    </source>
</evidence>
<dbReference type="GO" id="GO:0009254">
    <property type="term" value="P:peptidoglycan turnover"/>
    <property type="evidence" value="ECO:0007669"/>
    <property type="project" value="UniProtKB-UniRule"/>
</dbReference>
<evidence type="ECO:0000256" key="2">
    <source>
        <dbReference type="ARBA" id="ARBA00022490"/>
    </source>
</evidence>
<evidence type="ECO:0000256" key="10">
    <source>
        <dbReference type="HAMAP-Rule" id="MF_00364"/>
    </source>
</evidence>
<proteinExistence type="inferred from homology"/>
<keyword evidence="9 10" id="KW-0961">Cell wall biogenesis/degradation</keyword>
<comment type="similarity">
    <text evidence="10">Belongs to the glycosyl hydrolase 3 family. NagZ subfamily.</text>
</comment>
<comment type="catalytic activity">
    <reaction evidence="1 10">
        <text>Hydrolysis of terminal non-reducing N-acetyl-D-hexosamine residues in N-acetyl-beta-D-hexosaminides.</text>
        <dbReference type="EC" id="3.2.1.52"/>
    </reaction>
</comment>
<dbReference type="InterPro" id="IPR001764">
    <property type="entry name" value="Glyco_hydro_3_N"/>
</dbReference>
<protein>
    <recommendedName>
        <fullName evidence="10">Beta-hexosaminidase</fullName>
        <ecNumber evidence="10">3.2.1.52</ecNumber>
    </recommendedName>
    <alternativeName>
        <fullName evidence="10">Beta-N-acetylhexosaminidase</fullName>
    </alternativeName>
    <alternativeName>
        <fullName evidence="10">N-acetyl-beta-glucosaminidase</fullName>
    </alternativeName>
</protein>
<keyword evidence="8 10" id="KW-0131">Cell cycle</keyword>
<dbReference type="InterPro" id="IPR036962">
    <property type="entry name" value="Glyco_hydro_3_N_sf"/>
</dbReference>
<name>A0A2P6ARG8_9GAMM</name>
<gene>
    <name evidence="10" type="primary">nagZ</name>
    <name evidence="12" type="ORF">C5O18_07465</name>
</gene>
<evidence type="ECO:0000256" key="7">
    <source>
        <dbReference type="ARBA" id="ARBA00023295"/>
    </source>
</evidence>
<feature type="binding site" evidence="10">
    <location>
        <position position="131"/>
    </location>
    <ligand>
        <name>substrate</name>
    </ligand>
</feature>
<keyword evidence="2 10" id="KW-0963">Cytoplasm</keyword>
<feature type="binding site" evidence="10">
    <location>
        <position position="65"/>
    </location>
    <ligand>
        <name>substrate</name>
    </ligand>
</feature>
<dbReference type="GO" id="GO:0009252">
    <property type="term" value="P:peptidoglycan biosynthetic process"/>
    <property type="evidence" value="ECO:0007669"/>
    <property type="project" value="UniProtKB-KW"/>
</dbReference>
<dbReference type="RefSeq" id="WP_105192831.1">
    <property type="nucleotide sequence ID" value="NZ_PTQZ01000183.1"/>
</dbReference>
<dbReference type="Pfam" id="PF00933">
    <property type="entry name" value="Glyco_hydro_3"/>
    <property type="match status" value="1"/>
</dbReference>
<evidence type="ECO:0000256" key="1">
    <source>
        <dbReference type="ARBA" id="ARBA00001231"/>
    </source>
</evidence>
<feature type="active site" description="Nucleophile" evidence="10">
    <location>
        <position position="244"/>
    </location>
</feature>
<dbReference type="UniPathway" id="UPA00544"/>
<keyword evidence="6 10" id="KW-0573">Peptidoglycan synthesis</keyword>
<keyword evidence="7 10" id="KW-0326">Glycosidase</keyword>
<feature type="binding site" evidence="10">
    <location>
        <position position="57"/>
    </location>
    <ligand>
        <name>substrate</name>
    </ligand>
</feature>
<dbReference type="InterPro" id="IPR017853">
    <property type="entry name" value="GH"/>
</dbReference>
<feature type="active site" description="Proton donor/acceptor" evidence="10">
    <location>
        <position position="174"/>
    </location>
</feature>
<dbReference type="GO" id="GO:0071555">
    <property type="term" value="P:cell wall organization"/>
    <property type="evidence" value="ECO:0007669"/>
    <property type="project" value="UniProtKB-KW"/>
</dbReference>
<reference evidence="13" key="1">
    <citation type="submission" date="2018-02" db="EMBL/GenBank/DDBJ databases">
        <title>Genome sequencing of Solimonas sp. HR-BB.</title>
        <authorList>
            <person name="Lee Y."/>
            <person name="Jeon C.O."/>
        </authorList>
    </citation>
    <scope>NUCLEOTIDE SEQUENCE [LARGE SCALE GENOMIC DNA]</scope>
    <source>
        <strain evidence="13">HR-E</strain>
    </source>
</reference>
<dbReference type="EMBL" id="PTQZ01000183">
    <property type="protein sequence ID" value="PQA37488.1"/>
    <property type="molecule type" value="Genomic_DNA"/>
</dbReference>
<dbReference type="GO" id="GO:0051301">
    <property type="term" value="P:cell division"/>
    <property type="evidence" value="ECO:0007669"/>
    <property type="project" value="UniProtKB-KW"/>
</dbReference>
<organism evidence="12 13">
    <name type="scientific">Amnimonas aquatica</name>
    <dbReference type="NCBI Taxonomy" id="2094561"/>
    <lineage>
        <taxon>Bacteria</taxon>
        <taxon>Pseudomonadati</taxon>
        <taxon>Pseudomonadota</taxon>
        <taxon>Gammaproteobacteria</taxon>
        <taxon>Moraxellales</taxon>
        <taxon>Moraxellaceae</taxon>
        <taxon>Amnimonas</taxon>
    </lineage>
</organism>
<keyword evidence="5 10" id="KW-0133">Cell shape</keyword>
<keyword evidence="13" id="KW-1185">Reference proteome</keyword>
<dbReference type="PANTHER" id="PTHR30480">
    <property type="entry name" value="BETA-HEXOSAMINIDASE-RELATED"/>
    <property type="match status" value="1"/>
</dbReference>
<evidence type="ECO:0000256" key="5">
    <source>
        <dbReference type="ARBA" id="ARBA00022960"/>
    </source>
</evidence>
<dbReference type="HAMAP" id="MF_00364">
    <property type="entry name" value="NagZ"/>
    <property type="match status" value="1"/>
</dbReference>
<evidence type="ECO:0000256" key="4">
    <source>
        <dbReference type="ARBA" id="ARBA00022801"/>
    </source>
</evidence>
<dbReference type="EC" id="3.2.1.52" evidence="10"/>
<dbReference type="AlphaFoldDB" id="A0A2P6ARG8"/>
<feature type="domain" description="Glycoside hydrolase family 3 N-terminal" evidence="11">
    <location>
        <begin position="10"/>
        <end position="280"/>
    </location>
</feature>
<dbReference type="OrthoDB" id="9786661at2"/>
<dbReference type="Gene3D" id="3.20.20.300">
    <property type="entry name" value="Glycoside hydrolase, family 3, N-terminal domain"/>
    <property type="match status" value="1"/>
</dbReference>
<evidence type="ECO:0000313" key="13">
    <source>
        <dbReference type="Proteomes" id="UP000243900"/>
    </source>
</evidence>
<accession>A0A2P6ARG8</accession>
<comment type="caution">
    <text evidence="12">The sequence shown here is derived from an EMBL/GenBank/DDBJ whole genome shotgun (WGS) entry which is preliminary data.</text>
</comment>
<dbReference type="PANTHER" id="PTHR30480:SF13">
    <property type="entry name" value="BETA-HEXOSAMINIDASE"/>
    <property type="match status" value="1"/>
</dbReference>
<dbReference type="GO" id="GO:0004563">
    <property type="term" value="F:beta-N-acetylhexosaminidase activity"/>
    <property type="evidence" value="ECO:0007669"/>
    <property type="project" value="UniProtKB-UniRule"/>
</dbReference>
<dbReference type="Proteomes" id="UP000243900">
    <property type="component" value="Unassembled WGS sequence"/>
</dbReference>